<dbReference type="GO" id="GO:0000160">
    <property type="term" value="P:phosphorelay signal transduction system"/>
    <property type="evidence" value="ECO:0007669"/>
    <property type="project" value="InterPro"/>
</dbReference>
<dbReference type="Proteomes" id="UP000243359">
    <property type="component" value="Chromosome I"/>
</dbReference>
<keyword evidence="4" id="KW-0378">Hydrolase</keyword>
<dbReference type="SUPFAM" id="SSF109604">
    <property type="entry name" value="HD-domain/PDEase-like"/>
    <property type="match status" value="1"/>
</dbReference>
<name>A0A1H1SX49_9PSED</name>
<evidence type="ECO:0000259" key="3">
    <source>
        <dbReference type="PROSITE" id="PS51832"/>
    </source>
</evidence>
<keyword evidence="5" id="KW-1185">Reference proteome</keyword>
<dbReference type="STRING" id="1392877.SAMN05216221_2011"/>
<protein>
    <submittedName>
        <fullName evidence="4">Response regulator receiver modulated metal dependent phosphohydrolase</fullName>
    </submittedName>
</protein>
<dbReference type="Gene3D" id="3.40.50.2300">
    <property type="match status" value="1"/>
</dbReference>
<dbReference type="GO" id="GO:0008081">
    <property type="term" value="F:phosphoric diester hydrolase activity"/>
    <property type="evidence" value="ECO:0007669"/>
    <property type="project" value="UniProtKB-ARBA"/>
</dbReference>
<dbReference type="OrthoDB" id="9802066at2"/>
<dbReference type="InterPro" id="IPR037522">
    <property type="entry name" value="HD_GYP_dom"/>
</dbReference>
<dbReference type="EMBL" id="LT629751">
    <property type="protein sequence ID" value="SDS52550.1"/>
    <property type="molecule type" value="Genomic_DNA"/>
</dbReference>
<evidence type="ECO:0000256" key="1">
    <source>
        <dbReference type="PROSITE-ProRule" id="PRU00169"/>
    </source>
</evidence>
<dbReference type="Gene3D" id="1.10.3210.10">
    <property type="entry name" value="Hypothetical protein af1432"/>
    <property type="match status" value="1"/>
</dbReference>
<dbReference type="PANTHER" id="PTHR45228:SF5">
    <property type="entry name" value="CYCLIC DI-GMP PHOSPHODIESTERASE VC_1348-RELATED"/>
    <property type="match status" value="1"/>
</dbReference>
<accession>A0A1H1SX49</accession>
<reference evidence="5" key="1">
    <citation type="submission" date="2016-10" db="EMBL/GenBank/DDBJ databases">
        <authorList>
            <person name="Varghese N."/>
            <person name="Submissions S."/>
        </authorList>
    </citation>
    <scope>NUCLEOTIDE SEQUENCE [LARGE SCALE GENOMIC DNA]</scope>
    <source>
        <strain evidence="5">KCTC 32247</strain>
    </source>
</reference>
<dbReference type="SMART" id="SM00448">
    <property type="entry name" value="REC"/>
    <property type="match status" value="1"/>
</dbReference>
<dbReference type="InterPro" id="IPR052020">
    <property type="entry name" value="Cyclic_di-GMP/3'3'-cGAMP_PDE"/>
</dbReference>
<feature type="domain" description="Response regulatory" evidence="2">
    <location>
        <begin position="9"/>
        <end position="125"/>
    </location>
</feature>
<dbReference type="InterPro" id="IPR011006">
    <property type="entry name" value="CheY-like_superfamily"/>
</dbReference>
<sequence length="378" mass="41727">MSSDQAQSTILLVDDVAENIDILNEVLSPHYRIRIALSGEKALKIAASATPPDLILLDIMMPGMDGYHVCQQLKSNPDTRDIPVIFVTAMNEVEDEQRGLELGAVDYIAKPISPAIVLARVRTHLALYDQNRELARQVSERTAELFNTRQQIIRRLGRAAEFRDNETGNHIIRISHYCRLIGAAFGLGEKSLDILFNAAPMHDVGKIGIPDCVLLKPGRLDADEWAIMRRHPEIGAEIIGQHSDELLQAARTIALCHHEKWDGSGYPQGLKGQEIPLMARIVALADVFDALTSTRPYKKPWTLEETLNHIESQVGLHFDPGLIGPFKQALPQILRIREQFADHLGTLEDGFWTVAASPADSAVAAAEASMPSAQLQPA</sequence>
<feature type="modified residue" description="4-aspartylphosphate" evidence="1">
    <location>
        <position position="58"/>
    </location>
</feature>
<dbReference type="PROSITE" id="PS51832">
    <property type="entry name" value="HD_GYP"/>
    <property type="match status" value="1"/>
</dbReference>
<proteinExistence type="predicted"/>
<organism evidence="4 5">
    <name type="scientific">Pseudomonas oryzae</name>
    <dbReference type="NCBI Taxonomy" id="1392877"/>
    <lineage>
        <taxon>Bacteria</taxon>
        <taxon>Pseudomonadati</taxon>
        <taxon>Pseudomonadota</taxon>
        <taxon>Gammaproteobacteria</taxon>
        <taxon>Pseudomonadales</taxon>
        <taxon>Pseudomonadaceae</taxon>
        <taxon>Pseudomonas</taxon>
    </lineage>
</organism>
<dbReference type="SMART" id="SM00471">
    <property type="entry name" value="HDc"/>
    <property type="match status" value="1"/>
</dbReference>
<gene>
    <name evidence="4" type="ORF">SAMN05216221_2011</name>
</gene>
<feature type="domain" description="HD-GYP" evidence="3">
    <location>
        <begin position="145"/>
        <end position="342"/>
    </location>
</feature>
<dbReference type="PROSITE" id="PS50110">
    <property type="entry name" value="RESPONSE_REGULATORY"/>
    <property type="match status" value="1"/>
</dbReference>
<dbReference type="CDD" id="cd19920">
    <property type="entry name" value="REC_PA4781-like"/>
    <property type="match status" value="1"/>
</dbReference>
<keyword evidence="1" id="KW-0597">Phosphoprotein</keyword>
<dbReference type="Pfam" id="PF13487">
    <property type="entry name" value="HD_5"/>
    <property type="match status" value="1"/>
</dbReference>
<dbReference type="SUPFAM" id="SSF52172">
    <property type="entry name" value="CheY-like"/>
    <property type="match status" value="1"/>
</dbReference>
<evidence type="ECO:0000313" key="4">
    <source>
        <dbReference type="EMBL" id="SDS52550.1"/>
    </source>
</evidence>
<dbReference type="InterPro" id="IPR001789">
    <property type="entry name" value="Sig_transdc_resp-reg_receiver"/>
</dbReference>
<dbReference type="PANTHER" id="PTHR45228">
    <property type="entry name" value="CYCLIC DI-GMP PHOSPHODIESTERASE TM_0186-RELATED"/>
    <property type="match status" value="1"/>
</dbReference>
<dbReference type="AlphaFoldDB" id="A0A1H1SX49"/>
<evidence type="ECO:0000313" key="5">
    <source>
        <dbReference type="Proteomes" id="UP000243359"/>
    </source>
</evidence>
<dbReference type="Pfam" id="PF00072">
    <property type="entry name" value="Response_reg"/>
    <property type="match status" value="1"/>
</dbReference>
<dbReference type="InterPro" id="IPR003607">
    <property type="entry name" value="HD/PDEase_dom"/>
</dbReference>
<dbReference type="CDD" id="cd00077">
    <property type="entry name" value="HDc"/>
    <property type="match status" value="1"/>
</dbReference>
<dbReference type="RefSeq" id="WP_090352245.1">
    <property type="nucleotide sequence ID" value="NZ_LT629751.1"/>
</dbReference>
<evidence type="ECO:0000259" key="2">
    <source>
        <dbReference type="PROSITE" id="PS50110"/>
    </source>
</evidence>